<evidence type="ECO:0000313" key="5">
    <source>
        <dbReference type="EMBL" id="GGL47408.1"/>
    </source>
</evidence>
<evidence type="ECO:0000256" key="1">
    <source>
        <dbReference type="ARBA" id="ARBA00010688"/>
    </source>
</evidence>
<keyword evidence="3 5" id="KW-0418">Kinase</keyword>
<keyword evidence="2" id="KW-0808">Transferase</keyword>
<dbReference type="EMBL" id="BMPG01000001">
    <property type="protein sequence ID" value="GGL47408.1"/>
    <property type="molecule type" value="Genomic_DNA"/>
</dbReference>
<dbReference type="OrthoDB" id="96179at2157"/>
<dbReference type="GO" id="GO:0016301">
    <property type="term" value="F:kinase activity"/>
    <property type="evidence" value="ECO:0007669"/>
    <property type="project" value="UniProtKB-KW"/>
</dbReference>
<dbReference type="Proteomes" id="UP000607197">
    <property type="component" value="Unassembled WGS sequence"/>
</dbReference>
<dbReference type="NCBIfam" id="NF041332">
    <property type="entry name" value="KDG_KDGal_kin_Halo"/>
    <property type="match status" value="1"/>
</dbReference>
<evidence type="ECO:0000259" key="4">
    <source>
        <dbReference type="Pfam" id="PF00294"/>
    </source>
</evidence>
<reference evidence="5" key="1">
    <citation type="journal article" date="2014" name="Int. J. Syst. Evol. Microbiol.">
        <title>Complete genome sequence of Corynebacterium casei LMG S-19264T (=DSM 44701T), isolated from a smear-ripened cheese.</title>
        <authorList>
            <consortium name="US DOE Joint Genome Institute (JGI-PGF)"/>
            <person name="Walter F."/>
            <person name="Albersmeier A."/>
            <person name="Kalinowski J."/>
            <person name="Ruckert C."/>
        </authorList>
    </citation>
    <scope>NUCLEOTIDE SEQUENCE</scope>
    <source>
        <strain evidence="5">JCM 19596</strain>
    </source>
</reference>
<keyword evidence="6" id="KW-1185">Reference proteome</keyword>
<evidence type="ECO:0000313" key="6">
    <source>
        <dbReference type="Proteomes" id="UP000607197"/>
    </source>
</evidence>
<dbReference type="RefSeq" id="WP_188974960.1">
    <property type="nucleotide sequence ID" value="NZ_BMPG01000001.1"/>
</dbReference>
<protein>
    <submittedName>
        <fullName evidence="5">2-keto-3-deoxygluconate kinase</fullName>
    </submittedName>
</protein>
<feature type="domain" description="Carbohydrate kinase PfkB" evidence="4">
    <location>
        <begin position="6"/>
        <end position="299"/>
    </location>
</feature>
<evidence type="ECO:0000256" key="2">
    <source>
        <dbReference type="ARBA" id="ARBA00022679"/>
    </source>
</evidence>
<name>A0A830F201_9EURY</name>
<comment type="caution">
    <text evidence="5">The sequence shown here is derived from an EMBL/GenBank/DDBJ whole genome shotgun (WGS) entry which is preliminary data.</text>
</comment>
<dbReference type="Pfam" id="PF00294">
    <property type="entry name" value="PfkB"/>
    <property type="match status" value="1"/>
</dbReference>
<dbReference type="InterPro" id="IPR011611">
    <property type="entry name" value="PfkB_dom"/>
</dbReference>
<accession>A0A830F201</accession>
<organism evidence="5 6">
    <name type="scientific">Halocalculus aciditolerans</name>
    <dbReference type="NCBI Taxonomy" id="1383812"/>
    <lineage>
        <taxon>Archaea</taxon>
        <taxon>Methanobacteriati</taxon>
        <taxon>Methanobacteriota</taxon>
        <taxon>Stenosarchaea group</taxon>
        <taxon>Halobacteria</taxon>
        <taxon>Halobacteriales</taxon>
        <taxon>Halobacteriaceae</taxon>
        <taxon>Halocalculus</taxon>
    </lineage>
</organism>
<dbReference type="PANTHER" id="PTHR43320">
    <property type="entry name" value="SUGAR KINASE"/>
    <property type="match status" value="1"/>
</dbReference>
<dbReference type="InterPro" id="IPR029056">
    <property type="entry name" value="Ribokinase-like"/>
</dbReference>
<sequence>MTEDSRLVTFGESMLRLSPPGHERLTHTDRLDVHVAGAESNVAVAANAVGLPSTWTSKLPESPLGRRVTNALREYGIDTAVAWSDDGRQGTYYVEAGTKPRGTNVVYDREGASVRTATVDDLPLDRIAAADAFYTSGITPALGETLRETTEAVLEAARGEDTLTVFDVNYRSKLWTGEEARAGIEPLLGDVDVLVCARRDAELVFDVDGTPAEKARALADEYGVETVVVTRGANGALAVHDGDVVERDAFETETVDAVGSGDAFVGGFLAKFVPTGDVGRALEYGTATAALKRTIPGDMAAVTREEVEALVAEGGDGGISR</sequence>
<dbReference type="PANTHER" id="PTHR43320:SF2">
    <property type="entry name" value="2-DEHYDRO-3-DEOXYGLUCONOKINASE_2-DEHYDRO-3-DEOXYGALACTONOKINASE"/>
    <property type="match status" value="1"/>
</dbReference>
<dbReference type="SUPFAM" id="SSF53613">
    <property type="entry name" value="Ribokinase-like"/>
    <property type="match status" value="1"/>
</dbReference>
<dbReference type="InterPro" id="IPR054871">
    <property type="entry name" value="KDG_KDGal_kin_Halo"/>
</dbReference>
<gene>
    <name evidence="5" type="ORF">GCM10009039_02120</name>
</gene>
<evidence type="ECO:0000256" key="3">
    <source>
        <dbReference type="ARBA" id="ARBA00022777"/>
    </source>
</evidence>
<dbReference type="AlphaFoldDB" id="A0A830F201"/>
<proteinExistence type="inferred from homology"/>
<reference evidence="5" key="2">
    <citation type="submission" date="2020-09" db="EMBL/GenBank/DDBJ databases">
        <authorList>
            <person name="Sun Q."/>
            <person name="Ohkuma M."/>
        </authorList>
    </citation>
    <scope>NUCLEOTIDE SEQUENCE</scope>
    <source>
        <strain evidence="5">JCM 19596</strain>
    </source>
</reference>
<dbReference type="Gene3D" id="3.40.1190.20">
    <property type="match status" value="1"/>
</dbReference>
<dbReference type="InterPro" id="IPR052700">
    <property type="entry name" value="Carb_kinase_PfkB-like"/>
</dbReference>
<comment type="similarity">
    <text evidence="1">Belongs to the carbohydrate kinase PfkB family.</text>
</comment>
<dbReference type="CDD" id="cd01166">
    <property type="entry name" value="KdgK"/>
    <property type="match status" value="1"/>
</dbReference>